<evidence type="ECO:0000259" key="4">
    <source>
        <dbReference type="PROSITE" id="PS50932"/>
    </source>
</evidence>
<evidence type="ECO:0000256" key="1">
    <source>
        <dbReference type="ARBA" id="ARBA00023015"/>
    </source>
</evidence>
<proteinExistence type="predicted"/>
<dbReference type="GO" id="GO:0003700">
    <property type="term" value="F:DNA-binding transcription factor activity"/>
    <property type="evidence" value="ECO:0007669"/>
    <property type="project" value="TreeGrafter"/>
</dbReference>
<keyword evidence="2" id="KW-0238">DNA-binding</keyword>
<evidence type="ECO:0000256" key="2">
    <source>
        <dbReference type="ARBA" id="ARBA00023125"/>
    </source>
</evidence>
<dbReference type="PANTHER" id="PTHR30146:SF109">
    <property type="entry name" value="HTH-TYPE TRANSCRIPTIONAL REGULATOR GALS"/>
    <property type="match status" value="1"/>
</dbReference>
<evidence type="ECO:0000313" key="5">
    <source>
        <dbReference type="EMBL" id="QJR14626.1"/>
    </source>
</evidence>
<organism evidence="5 6">
    <name type="scientific">Usitatibacter palustris</name>
    <dbReference type="NCBI Taxonomy" id="2732487"/>
    <lineage>
        <taxon>Bacteria</taxon>
        <taxon>Pseudomonadati</taxon>
        <taxon>Pseudomonadota</taxon>
        <taxon>Betaproteobacteria</taxon>
        <taxon>Nitrosomonadales</taxon>
        <taxon>Usitatibacteraceae</taxon>
        <taxon>Usitatibacter</taxon>
    </lineage>
</organism>
<dbReference type="PRINTS" id="PR00036">
    <property type="entry name" value="HTHLACI"/>
</dbReference>
<evidence type="ECO:0000256" key="3">
    <source>
        <dbReference type="ARBA" id="ARBA00023163"/>
    </source>
</evidence>
<dbReference type="InterPro" id="IPR028082">
    <property type="entry name" value="Peripla_BP_I"/>
</dbReference>
<dbReference type="KEGG" id="upl:DSM104440_01433"/>
<name>A0A6M4H4V7_9PROT</name>
<dbReference type="SUPFAM" id="SSF53822">
    <property type="entry name" value="Periplasmic binding protein-like I"/>
    <property type="match status" value="1"/>
</dbReference>
<dbReference type="PROSITE" id="PS50932">
    <property type="entry name" value="HTH_LACI_2"/>
    <property type="match status" value="1"/>
</dbReference>
<dbReference type="Proteomes" id="UP000503096">
    <property type="component" value="Chromosome"/>
</dbReference>
<dbReference type="Gene3D" id="3.40.50.2300">
    <property type="match status" value="2"/>
</dbReference>
<gene>
    <name evidence="5" type="primary">ccpA_2</name>
    <name evidence="5" type="ORF">DSM104440_01433</name>
</gene>
<keyword evidence="3" id="KW-0804">Transcription</keyword>
<dbReference type="PROSITE" id="PS00356">
    <property type="entry name" value="HTH_LACI_1"/>
    <property type="match status" value="1"/>
</dbReference>
<dbReference type="EMBL" id="CP053073">
    <property type="protein sequence ID" value="QJR14626.1"/>
    <property type="molecule type" value="Genomic_DNA"/>
</dbReference>
<dbReference type="PANTHER" id="PTHR30146">
    <property type="entry name" value="LACI-RELATED TRANSCRIPTIONAL REPRESSOR"/>
    <property type="match status" value="1"/>
</dbReference>
<protein>
    <submittedName>
        <fullName evidence="5">Catabolite control protein A</fullName>
    </submittedName>
</protein>
<dbReference type="InterPro" id="IPR010982">
    <property type="entry name" value="Lambda_DNA-bd_dom_sf"/>
</dbReference>
<dbReference type="SMART" id="SM00354">
    <property type="entry name" value="HTH_LACI"/>
    <property type="match status" value="1"/>
</dbReference>
<sequence>MWGVAEERADEWLERENVFRILRGRVILVKAKGIRGRMGDPSRHRQKPGKRLLMKKRPTIRDVAALAGVSIATVSKFINSTQRFTAGVERKIQAAIDELEYHSNPLARSMITGKTGAVGVAILDISNPHFTNIVKGANRVALEHGYNLLFVDTEESQAREDELLIALSRRVDGLIVSTRMPEEQLHRVLGFGKPVVFSGRPAPKGSPSIAVDAYAAAYMIGELLVKQGHRNIAYAGFAPARPDTERMRGLSECLQTHGLPLTRFEVRGPTIVEGEQVCAGIVLRKDRPDAVVCYNDMVAIGFMSVAKSLGISIPDDMSVVGIDNIPFGRFTSPALTTVDTQSERLGEEGMRMLFREIAGEQTSEAGHVLIEPRLVMRDSTRVRHSEAAAASIAKARKRAR</sequence>
<feature type="domain" description="HTH lacI-type" evidence="4">
    <location>
        <begin position="58"/>
        <end position="112"/>
    </location>
</feature>
<keyword evidence="1" id="KW-0805">Transcription regulation</keyword>
<dbReference type="GO" id="GO:0000976">
    <property type="term" value="F:transcription cis-regulatory region binding"/>
    <property type="evidence" value="ECO:0007669"/>
    <property type="project" value="TreeGrafter"/>
</dbReference>
<dbReference type="InterPro" id="IPR000843">
    <property type="entry name" value="HTH_LacI"/>
</dbReference>
<evidence type="ECO:0000313" key="6">
    <source>
        <dbReference type="Proteomes" id="UP000503096"/>
    </source>
</evidence>
<dbReference type="SUPFAM" id="SSF47413">
    <property type="entry name" value="lambda repressor-like DNA-binding domains"/>
    <property type="match status" value="1"/>
</dbReference>
<dbReference type="Gene3D" id="1.10.260.40">
    <property type="entry name" value="lambda repressor-like DNA-binding domains"/>
    <property type="match status" value="1"/>
</dbReference>
<dbReference type="CDD" id="cd06267">
    <property type="entry name" value="PBP1_LacI_sugar_binding-like"/>
    <property type="match status" value="1"/>
</dbReference>
<reference evidence="5 6" key="1">
    <citation type="submission" date="2020-04" db="EMBL/GenBank/DDBJ databases">
        <title>Usitatibacter rugosus gen. nov., sp. nov. and Usitatibacter palustris sp. nov., novel members of Usitatibacteraceae fam. nov. within the order Nitrosomonadales isolated from soil.</title>
        <authorList>
            <person name="Huber K.J."/>
            <person name="Neumann-Schaal M."/>
            <person name="Geppert A."/>
            <person name="Luckner M."/>
            <person name="Wanner G."/>
            <person name="Overmann J."/>
        </authorList>
    </citation>
    <scope>NUCLEOTIDE SEQUENCE [LARGE SCALE GENOMIC DNA]</scope>
    <source>
        <strain evidence="5 6">Swamp67</strain>
    </source>
</reference>
<dbReference type="Pfam" id="PF13377">
    <property type="entry name" value="Peripla_BP_3"/>
    <property type="match status" value="1"/>
</dbReference>
<dbReference type="AlphaFoldDB" id="A0A6M4H4V7"/>
<dbReference type="InterPro" id="IPR046335">
    <property type="entry name" value="LacI/GalR-like_sensor"/>
</dbReference>
<keyword evidence="6" id="KW-1185">Reference proteome</keyword>
<dbReference type="Pfam" id="PF00356">
    <property type="entry name" value="LacI"/>
    <property type="match status" value="1"/>
</dbReference>
<accession>A0A6M4H4V7</accession>
<dbReference type="CDD" id="cd01392">
    <property type="entry name" value="HTH_LacI"/>
    <property type="match status" value="1"/>
</dbReference>
<dbReference type="InParanoid" id="A0A6M4H4V7"/>